<dbReference type="GO" id="GO:0036199">
    <property type="term" value="F:cholest-4-en-3-one 26-monooxygenase activity"/>
    <property type="evidence" value="ECO:0007669"/>
    <property type="project" value="TreeGrafter"/>
</dbReference>
<dbReference type="InterPro" id="IPR001128">
    <property type="entry name" value="Cyt_P450"/>
</dbReference>
<keyword evidence="2" id="KW-0560">Oxidoreductase</keyword>
<dbReference type="Gene3D" id="1.10.630.10">
    <property type="entry name" value="Cytochrome P450"/>
    <property type="match status" value="1"/>
</dbReference>
<proteinExistence type="inferred from homology"/>
<organism evidence="3 4">
    <name type="scientific">Streptomyces laurentii</name>
    <dbReference type="NCBI Taxonomy" id="39478"/>
    <lineage>
        <taxon>Bacteria</taxon>
        <taxon>Bacillati</taxon>
        <taxon>Actinomycetota</taxon>
        <taxon>Actinomycetes</taxon>
        <taxon>Kitasatosporales</taxon>
        <taxon>Streptomycetaceae</taxon>
        <taxon>Streptomyces</taxon>
    </lineage>
</organism>
<dbReference type="GO" id="GO:0005506">
    <property type="term" value="F:iron ion binding"/>
    <property type="evidence" value="ECO:0007669"/>
    <property type="project" value="InterPro"/>
</dbReference>
<sequence>MNDTDLRPDPVTGLDLLTPDVFAGYRYLDQLAAVRARPGLTWHPEPDGPGFWVAARYDDVLTVLGDPASFSSRAGIRLGGSDEAAGRVADRLMVVSDPPRHGRIRRVVGAPFTPAALRRWQDRIVDGVTDLVDEVIGARVGGAGDDSRTDASGETAAAGALVLDAVGDLARRLPNQVICAMMNLPRADWPLIGRLTTDGLDSPDPIDRLDANAEIFGYFADLLDERRARPGDDLISSLLAVGDGLTDEELIVNCGGVLTGASETVRYAAAGALLVFGDRPELWTALRASPELLPTTVEEILRWTTPGLHALRTVTRPVTVAGTGLRPGDRVTAWLCSADRDPAVFPDPDTFRPDRTPNRHLAFGWGPHVCVGSRVARLELTALLTALTRRVRAIAPAGPPEWGTGNFIHGLTRLPVRLSPA</sequence>
<keyword evidence="2" id="KW-0408">Iron</keyword>
<dbReference type="InterPro" id="IPR036396">
    <property type="entry name" value="Cyt_P450_sf"/>
</dbReference>
<dbReference type="PANTHER" id="PTHR46696">
    <property type="entry name" value="P450, PUTATIVE (EUROFUNG)-RELATED"/>
    <property type="match status" value="1"/>
</dbReference>
<evidence type="ECO:0000256" key="2">
    <source>
        <dbReference type="RuleBase" id="RU000461"/>
    </source>
</evidence>
<keyword evidence="2" id="KW-0349">Heme</keyword>
<dbReference type="Pfam" id="PF00067">
    <property type="entry name" value="p450"/>
    <property type="match status" value="1"/>
</dbReference>
<gene>
    <name evidence="3" type="ORF">SLA_6881</name>
</gene>
<dbReference type="GO" id="GO:0020037">
    <property type="term" value="F:heme binding"/>
    <property type="evidence" value="ECO:0007669"/>
    <property type="project" value="InterPro"/>
</dbReference>
<dbReference type="GO" id="GO:0008395">
    <property type="term" value="F:steroid hydroxylase activity"/>
    <property type="evidence" value="ECO:0007669"/>
    <property type="project" value="TreeGrafter"/>
</dbReference>
<dbReference type="EMBL" id="AP017424">
    <property type="protein sequence ID" value="BAU87747.1"/>
    <property type="molecule type" value="Genomic_DNA"/>
</dbReference>
<name>A0A160P756_STRLU</name>
<dbReference type="GO" id="GO:0006707">
    <property type="term" value="P:cholesterol catabolic process"/>
    <property type="evidence" value="ECO:0007669"/>
    <property type="project" value="TreeGrafter"/>
</dbReference>
<dbReference type="AlphaFoldDB" id="A0A160P756"/>
<keyword evidence="2" id="KW-0503">Monooxygenase</keyword>
<accession>A0A160P756</accession>
<protein>
    <submittedName>
        <fullName evidence="3">Cytochrome P450</fullName>
    </submittedName>
</protein>
<comment type="similarity">
    <text evidence="1 2">Belongs to the cytochrome P450 family.</text>
</comment>
<reference evidence="3 4" key="1">
    <citation type="journal article" date="2016" name="Genome Announc.">
        <title>Complete Genome Sequence of Thiostrepton-Producing Streptomyces laurentii ATCC 31255.</title>
        <authorList>
            <person name="Doi K."/>
            <person name="Fujino Y."/>
            <person name="Nagayoshi Y."/>
            <person name="Ohshima T."/>
            <person name="Ogata S."/>
        </authorList>
    </citation>
    <scope>NUCLEOTIDE SEQUENCE [LARGE SCALE GENOMIC DNA]</scope>
    <source>
        <strain evidence="3 4">ATCC 31255</strain>
    </source>
</reference>
<evidence type="ECO:0000256" key="1">
    <source>
        <dbReference type="ARBA" id="ARBA00010617"/>
    </source>
</evidence>
<dbReference type="InterPro" id="IPR002397">
    <property type="entry name" value="Cyt_P450_B"/>
</dbReference>
<dbReference type="InterPro" id="IPR017972">
    <property type="entry name" value="Cyt_P450_CS"/>
</dbReference>
<dbReference type="SUPFAM" id="SSF48264">
    <property type="entry name" value="Cytochrome P450"/>
    <property type="match status" value="1"/>
</dbReference>
<dbReference type="PRINTS" id="PR00359">
    <property type="entry name" value="BP450"/>
</dbReference>
<dbReference type="KEGG" id="slau:SLA_6881"/>
<keyword evidence="4" id="KW-1185">Reference proteome</keyword>
<dbReference type="PROSITE" id="PS00086">
    <property type="entry name" value="CYTOCHROME_P450"/>
    <property type="match status" value="1"/>
</dbReference>
<dbReference type="PANTHER" id="PTHR46696:SF1">
    <property type="entry name" value="CYTOCHROME P450 YJIB-RELATED"/>
    <property type="match status" value="1"/>
</dbReference>
<evidence type="ECO:0000313" key="3">
    <source>
        <dbReference type="EMBL" id="BAU87747.1"/>
    </source>
</evidence>
<dbReference type="Proteomes" id="UP000217676">
    <property type="component" value="Chromosome"/>
</dbReference>
<evidence type="ECO:0000313" key="4">
    <source>
        <dbReference type="Proteomes" id="UP000217676"/>
    </source>
</evidence>
<keyword evidence="2" id="KW-0479">Metal-binding</keyword>